<proteinExistence type="predicted"/>
<sequence length="36" mass="4267">MDDELVRALYAPLSRLLKAELRLERERAGFLINTRH</sequence>
<evidence type="ECO:0000313" key="2">
    <source>
        <dbReference type="Proteomes" id="UP000000377"/>
    </source>
</evidence>
<dbReference type="eggNOG" id="ENOG5031T5I">
    <property type="taxonomic scope" value="Bacteria"/>
</dbReference>
<gene>
    <name evidence="1" type="ordered locus">SBI_08989</name>
</gene>
<organism evidence="1 2">
    <name type="scientific">Streptomyces bingchenggensis (strain BCW-1)</name>
    <dbReference type="NCBI Taxonomy" id="749414"/>
    <lineage>
        <taxon>Bacteria</taxon>
        <taxon>Bacillati</taxon>
        <taxon>Actinomycetota</taxon>
        <taxon>Actinomycetes</taxon>
        <taxon>Kitasatosporales</taxon>
        <taxon>Streptomycetaceae</taxon>
        <taxon>Streptomyces</taxon>
    </lineage>
</organism>
<dbReference type="AlphaFoldDB" id="D7C067"/>
<dbReference type="Proteomes" id="UP000000377">
    <property type="component" value="Chromosome"/>
</dbReference>
<accession>D7C067</accession>
<keyword evidence="2" id="KW-1185">Reference proteome</keyword>
<dbReference type="HOGENOM" id="CLU_3358857_0_0_11"/>
<reference evidence="1 2" key="1">
    <citation type="journal article" date="2010" name="J. Bacteriol.">
        <title>Genome sequence of the milbemycin-producing bacterium Streptomyces bingchenggensis.</title>
        <authorList>
            <person name="Wang X.J."/>
            <person name="Yan Y.J."/>
            <person name="Zhang B."/>
            <person name="An J."/>
            <person name="Wang J.J."/>
            <person name="Tian J."/>
            <person name="Jiang L."/>
            <person name="Chen Y.H."/>
            <person name="Huang S.X."/>
            <person name="Yin M."/>
            <person name="Zhang J."/>
            <person name="Gao A.L."/>
            <person name="Liu C.X."/>
            <person name="Zhu Z.X."/>
            <person name="Xiang W.S."/>
        </authorList>
    </citation>
    <scope>NUCLEOTIDE SEQUENCE [LARGE SCALE GENOMIC DNA]</scope>
    <source>
        <strain evidence="1 2">BCW-1</strain>
    </source>
</reference>
<dbReference type="KEGG" id="sbh:SBI_08989"/>
<protein>
    <submittedName>
        <fullName evidence="1">Uncharacterized protein</fullName>
    </submittedName>
</protein>
<dbReference type="PATRIC" id="fig|749414.3.peg.9258"/>
<dbReference type="EMBL" id="CP002047">
    <property type="protein sequence ID" value="ADI12107.1"/>
    <property type="molecule type" value="Genomic_DNA"/>
</dbReference>
<evidence type="ECO:0000313" key="1">
    <source>
        <dbReference type="EMBL" id="ADI12107.1"/>
    </source>
</evidence>
<dbReference type="STRING" id="749414.SBI_08989"/>
<name>D7C067_STRBB</name>